<protein>
    <recommendedName>
        <fullName evidence="6">S-protein homolog</fullName>
    </recommendedName>
</protein>
<dbReference type="AlphaFoldDB" id="A0A1U7YNN5"/>
<dbReference type="GO" id="GO:0060320">
    <property type="term" value="P:rejection of self pollen"/>
    <property type="evidence" value="ECO:0007669"/>
    <property type="project" value="UniProtKB-KW"/>
</dbReference>
<evidence type="ECO:0000256" key="4">
    <source>
        <dbReference type="ARBA" id="ARBA00022525"/>
    </source>
</evidence>
<dbReference type="eggNOG" id="ENOG502S7CQ">
    <property type="taxonomic scope" value="Eukaryota"/>
</dbReference>
<keyword evidence="3 6" id="KW-0713">Self-incompatibility</keyword>
<keyword evidence="7" id="KW-1185">Reference proteome</keyword>
<dbReference type="PANTHER" id="PTHR31232">
    <property type="match status" value="1"/>
</dbReference>
<comment type="subcellular location">
    <subcellularLocation>
        <location evidence="1 6">Secreted</location>
    </subcellularLocation>
</comment>
<name>A0A1U7YNN5_NICSY</name>
<evidence type="ECO:0000256" key="5">
    <source>
        <dbReference type="ARBA" id="ARBA00022729"/>
    </source>
</evidence>
<dbReference type="Proteomes" id="UP000189701">
    <property type="component" value="Unplaced"/>
</dbReference>
<feature type="non-terminal residue" evidence="8">
    <location>
        <position position="86"/>
    </location>
</feature>
<dbReference type="GO" id="GO:0005576">
    <property type="term" value="C:extracellular region"/>
    <property type="evidence" value="ECO:0007669"/>
    <property type="project" value="UniProtKB-SubCell"/>
</dbReference>
<organism evidence="7 8">
    <name type="scientific">Nicotiana sylvestris</name>
    <name type="common">Wood tobacco</name>
    <name type="synonym">South American tobacco</name>
    <dbReference type="NCBI Taxonomy" id="4096"/>
    <lineage>
        <taxon>Eukaryota</taxon>
        <taxon>Viridiplantae</taxon>
        <taxon>Streptophyta</taxon>
        <taxon>Embryophyta</taxon>
        <taxon>Tracheophyta</taxon>
        <taxon>Spermatophyta</taxon>
        <taxon>Magnoliopsida</taxon>
        <taxon>eudicotyledons</taxon>
        <taxon>Gunneridae</taxon>
        <taxon>Pentapetalae</taxon>
        <taxon>asterids</taxon>
        <taxon>lamiids</taxon>
        <taxon>Solanales</taxon>
        <taxon>Solanaceae</taxon>
        <taxon>Nicotianoideae</taxon>
        <taxon>Nicotianeae</taxon>
        <taxon>Nicotiana</taxon>
    </lineage>
</organism>
<gene>
    <name evidence="8" type="primary">LOC104249888</name>
</gene>
<evidence type="ECO:0000256" key="6">
    <source>
        <dbReference type="RuleBase" id="RU367044"/>
    </source>
</evidence>
<reference evidence="8" key="2">
    <citation type="submission" date="2025-08" db="UniProtKB">
        <authorList>
            <consortium name="RefSeq"/>
        </authorList>
    </citation>
    <scope>IDENTIFICATION</scope>
    <source>
        <tissue evidence="8">Leaf</tissue>
    </source>
</reference>
<reference evidence="7" key="1">
    <citation type="journal article" date="2013" name="Genome Biol.">
        <title>Reference genomes and transcriptomes of Nicotiana sylvestris and Nicotiana tomentosiformis.</title>
        <authorList>
            <person name="Sierro N."/>
            <person name="Battey J.N."/>
            <person name="Ouadi S."/>
            <person name="Bovet L."/>
            <person name="Goepfert S."/>
            <person name="Bakaher N."/>
            <person name="Peitsch M.C."/>
            <person name="Ivanov N.V."/>
        </authorList>
    </citation>
    <scope>NUCLEOTIDE SEQUENCE [LARGE SCALE GENOMIC DNA]</scope>
</reference>
<evidence type="ECO:0000313" key="7">
    <source>
        <dbReference type="Proteomes" id="UP000189701"/>
    </source>
</evidence>
<sequence length="86" mass="9938">MTNAFNLNPKITLSFISGLPQNTPLLKVHCQSEDDDLRVRTLKVGDKFDFSFHMNFIGTTLYHCSFSWGLKFNNFDVFKLHKSYCG</sequence>
<dbReference type="RefSeq" id="XP_009804703.1">
    <property type="nucleotide sequence ID" value="XM_009806401.1"/>
</dbReference>
<keyword evidence="4 6" id="KW-0964">Secreted</keyword>
<comment type="similarity">
    <text evidence="2 6">Belongs to the plant self-incompatibility (S1) protein family.</text>
</comment>
<evidence type="ECO:0000313" key="8">
    <source>
        <dbReference type="RefSeq" id="XP_009804703.1"/>
    </source>
</evidence>
<evidence type="ECO:0000256" key="1">
    <source>
        <dbReference type="ARBA" id="ARBA00004613"/>
    </source>
</evidence>
<proteinExistence type="inferred from homology"/>
<keyword evidence="5" id="KW-0732">Signal</keyword>
<dbReference type="Pfam" id="PF05938">
    <property type="entry name" value="Self-incomp_S1"/>
    <property type="match status" value="1"/>
</dbReference>
<evidence type="ECO:0000256" key="3">
    <source>
        <dbReference type="ARBA" id="ARBA00022471"/>
    </source>
</evidence>
<evidence type="ECO:0000256" key="2">
    <source>
        <dbReference type="ARBA" id="ARBA00005581"/>
    </source>
</evidence>
<dbReference type="PANTHER" id="PTHR31232:SF94">
    <property type="entry name" value="S-PROTEIN HOMOLOG"/>
    <property type="match status" value="1"/>
</dbReference>
<accession>A0A1U7YNN5</accession>
<dbReference type="InterPro" id="IPR010264">
    <property type="entry name" value="Self-incomp_S1"/>
</dbReference>